<comment type="caution">
    <text evidence="2">The sequence shown here is derived from an EMBL/GenBank/DDBJ whole genome shotgun (WGS) entry which is preliminary data.</text>
</comment>
<evidence type="ECO:0000313" key="2">
    <source>
        <dbReference type="EMBL" id="PNM63763.1"/>
    </source>
</evidence>
<dbReference type="Pfam" id="PF02498">
    <property type="entry name" value="Bro-N"/>
    <property type="match status" value="1"/>
</dbReference>
<dbReference type="OrthoDB" id="5574448at2"/>
<evidence type="ECO:0000313" key="3">
    <source>
        <dbReference type="Proteomes" id="UP000053748"/>
    </source>
</evidence>
<evidence type="ECO:0000259" key="1">
    <source>
        <dbReference type="PROSITE" id="PS51750"/>
    </source>
</evidence>
<dbReference type="PROSITE" id="PS51750">
    <property type="entry name" value="BRO_N"/>
    <property type="match status" value="1"/>
</dbReference>
<gene>
    <name evidence="2" type="ORF">AL544_001935</name>
</gene>
<sequence length="254" mass="28624">MVEKKHQLLYPSSTGEVPIRTLDRNGKILFCFPDVVKVLAKDNQNYSNKVGEKIGFAGLLSKLSSVLKPKHQVIIPLSGTNEFGAEFDYFVTEAGLYKLLTFDDSPGAERFQDWVFEEVLPSIRKYKMYPPPKEGASEMSTMVALLKQNVALLAEEIEKRELLESKVQTIDERVTAIETEASNSDLVSISWVLNSKSLAVSDDQLYVLWCWCEKIKLQSGAESIKSTACKSKYKYPQFVVEQAINEIFSYDALA</sequence>
<dbReference type="InterPro" id="IPR003497">
    <property type="entry name" value="BRO_N_domain"/>
</dbReference>
<dbReference type="Proteomes" id="UP000053748">
    <property type="component" value="Unassembled WGS sequence"/>
</dbReference>
<protein>
    <recommendedName>
        <fullName evidence="1">Bro-N domain-containing protein</fullName>
    </recommendedName>
</protein>
<organism evidence="2 3">
    <name type="scientific">Vibrio mimicus</name>
    <dbReference type="NCBI Taxonomy" id="674"/>
    <lineage>
        <taxon>Bacteria</taxon>
        <taxon>Pseudomonadati</taxon>
        <taxon>Pseudomonadota</taxon>
        <taxon>Gammaproteobacteria</taxon>
        <taxon>Vibrionales</taxon>
        <taxon>Vibrionaceae</taxon>
        <taxon>Vibrio</taxon>
    </lineage>
</organism>
<reference evidence="2" key="1">
    <citation type="submission" date="2017-12" db="EMBL/GenBank/DDBJ databases">
        <title>FDA dAtabase for Regulatory Grade micrObial Sequences (FDA-ARGOS): Supporting development and validation of Infectious Disease Dx tests.</title>
        <authorList>
            <person name="Hoffmann M."/>
            <person name="Allard M."/>
            <person name="Evans P."/>
            <person name="Brown E."/>
            <person name="Tallon L.J."/>
            <person name="Sadzewicz L."/>
            <person name="Sengamalay N."/>
            <person name="Ott S."/>
            <person name="Godinez A."/>
            <person name="Nagaraj S."/>
            <person name="Vavikolanu K."/>
            <person name="Aluvathingal J."/>
            <person name="Nadendla S."/>
            <person name="Hobson J."/>
            <person name="Sichtig H."/>
        </authorList>
    </citation>
    <scope>NUCLEOTIDE SEQUENCE [LARGE SCALE GENOMIC DNA]</scope>
    <source>
        <strain evidence="2">FDAARGOS_113</strain>
    </source>
</reference>
<dbReference type="EMBL" id="LOSJ02000001">
    <property type="protein sequence ID" value="PNM63763.1"/>
    <property type="molecule type" value="Genomic_DNA"/>
</dbReference>
<dbReference type="SMART" id="SM01040">
    <property type="entry name" value="Bro-N"/>
    <property type="match status" value="1"/>
</dbReference>
<keyword evidence="3" id="KW-1185">Reference proteome</keyword>
<dbReference type="RefSeq" id="WP_000229508.1">
    <property type="nucleotide sequence ID" value="NZ_CAWMSS010000002.1"/>
</dbReference>
<dbReference type="AlphaFoldDB" id="A0A2J9VJ03"/>
<proteinExistence type="predicted"/>
<accession>A0A2J9VJ03</accession>
<name>A0A2J9VJ03_VIBMI</name>
<feature type="domain" description="Bro-N" evidence="1">
    <location>
        <begin position="1"/>
        <end position="127"/>
    </location>
</feature>